<dbReference type="PANTHER" id="PTHR30069:SF29">
    <property type="entry name" value="HEMOGLOBIN AND HEMOGLOBIN-HAPTOGLOBIN-BINDING PROTEIN 1-RELATED"/>
    <property type="match status" value="1"/>
</dbReference>
<dbReference type="EMBL" id="QFOI01000028">
    <property type="protein sequence ID" value="PZP51528.1"/>
    <property type="molecule type" value="Genomic_DNA"/>
</dbReference>
<protein>
    <submittedName>
        <fullName evidence="10">Energy transducer TonB</fullName>
    </submittedName>
</protein>
<dbReference type="InterPro" id="IPR012910">
    <property type="entry name" value="Plug_dom"/>
</dbReference>
<gene>
    <name evidence="10" type="ORF">DI598_03030</name>
</gene>
<dbReference type="InterPro" id="IPR039426">
    <property type="entry name" value="TonB-dep_rcpt-like"/>
</dbReference>
<dbReference type="AlphaFoldDB" id="A0A2W5F7Y5"/>
<evidence type="ECO:0000256" key="8">
    <source>
        <dbReference type="PROSITE-ProRule" id="PRU01360"/>
    </source>
</evidence>
<dbReference type="Gene3D" id="2.40.170.20">
    <property type="entry name" value="TonB-dependent receptor, beta-barrel domain"/>
    <property type="match status" value="1"/>
</dbReference>
<evidence type="ECO:0000256" key="3">
    <source>
        <dbReference type="ARBA" id="ARBA00022452"/>
    </source>
</evidence>
<reference evidence="10 11" key="1">
    <citation type="submission" date="2017-11" db="EMBL/GenBank/DDBJ databases">
        <title>Infants hospitalized years apart are colonized by the same room-sourced microbial strains.</title>
        <authorList>
            <person name="Brooks B."/>
            <person name="Olm M.R."/>
            <person name="Firek B.A."/>
            <person name="Baker R."/>
            <person name="Thomas B.C."/>
            <person name="Morowitz M.J."/>
            <person name="Banfield J.F."/>
        </authorList>
    </citation>
    <scope>NUCLEOTIDE SEQUENCE [LARGE SCALE GENOMIC DNA]</scope>
    <source>
        <strain evidence="10">S2_009_000_R2_76</strain>
    </source>
</reference>
<dbReference type="PROSITE" id="PS52016">
    <property type="entry name" value="TONB_DEPENDENT_REC_3"/>
    <property type="match status" value="1"/>
</dbReference>
<dbReference type="GO" id="GO:0015344">
    <property type="term" value="F:siderophore uptake transmembrane transporter activity"/>
    <property type="evidence" value="ECO:0007669"/>
    <property type="project" value="TreeGrafter"/>
</dbReference>
<proteinExistence type="inferred from homology"/>
<evidence type="ECO:0000256" key="4">
    <source>
        <dbReference type="ARBA" id="ARBA00022692"/>
    </source>
</evidence>
<keyword evidence="6 8" id="KW-0472">Membrane</keyword>
<name>A0A2W5F7Y5_9SPHI</name>
<evidence type="ECO:0000256" key="6">
    <source>
        <dbReference type="ARBA" id="ARBA00023136"/>
    </source>
</evidence>
<sequence length="751" mass="85251">MILRIKTKIKVSIFVLIAMIFTVSNTFGQRKDANAKHDSIYHHFKTKELDSVKVQNKSPIQGIRESPFNVVVLDAKVNYNSTMQLSDLLNRASGVKVRQSGGLGSSTSISLNGFTGRSVKLFMDGVPMSGFGSAFQLNNIPVNIADRIEIYKGVVPIEFGTDAMGGVINIVTNQSASTFVDASYSYGSFNTHKANLSFGHTTNSGFSFLVNAFMNYSDNNYKMHLDQMTFFSDDGKITTTETGDFWAKRFNDRYRSQTAQLKVGFVKKWWADRFFLGLTAAHEDAGVQNATVVDIVYGKRSTSSNSFLPSLEYEKRNFLLKGMHFKLTGNYNHSTNKSIDTAARQYNWLGQYRVKSSKGENGENTLSDFYNNNVTSTANLAYNIDDKSSIAVNNVISGYRRKNSTTANVDEASAADTMRRESKNDVLGIAYRYRYNKKLSFNAFGKYYYQNVTGPKDTSTSSARYSYTEMQKTFSASGYGIAATYFLNEEMQLKASFERALQLPTETQLFGDEVLTTANSSLTPEKSMNYNLGATLNKTIDKDNTIYIDVNGYYRWTTDFIRQVQNSRYGTIGYVNFGRVSTWGIDGEIHFYHKNQWTLGATVTYMDKRNKGQLRDAQSSVEDVTYNDRMPNIPFFFGNGDAAYYIHNFLGKGNTLNLGYTFNFIGMFYLNFESLGDKSTKYNLPSQLSHDFTASYTLKHGRYNIGFEALDFTDARLFDNWSLQKPGRRFSIKFRYFFRQKDKEQKNKKFQ</sequence>
<keyword evidence="3 8" id="KW-1134">Transmembrane beta strand</keyword>
<evidence type="ECO:0000256" key="7">
    <source>
        <dbReference type="ARBA" id="ARBA00023237"/>
    </source>
</evidence>
<dbReference type="Proteomes" id="UP000249645">
    <property type="component" value="Unassembled WGS sequence"/>
</dbReference>
<evidence type="ECO:0000259" key="9">
    <source>
        <dbReference type="Pfam" id="PF07715"/>
    </source>
</evidence>
<dbReference type="GO" id="GO:0044718">
    <property type="term" value="P:siderophore transmembrane transport"/>
    <property type="evidence" value="ECO:0007669"/>
    <property type="project" value="TreeGrafter"/>
</dbReference>
<dbReference type="Gene3D" id="2.170.130.10">
    <property type="entry name" value="TonB-dependent receptor, plug domain"/>
    <property type="match status" value="1"/>
</dbReference>
<dbReference type="GO" id="GO:0009279">
    <property type="term" value="C:cell outer membrane"/>
    <property type="evidence" value="ECO:0007669"/>
    <property type="project" value="UniProtKB-SubCell"/>
</dbReference>
<dbReference type="InterPro" id="IPR036942">
    <property type="entry name" value="Beta-barrel_TonB_sf"/>
</dbReference>
<evidence type="ECO:0000256" key="1">
    <source>
        <dbReference type="ARBA" id="ARBA00004571"/>
    </source>
</evidence>
<evidence type="ECO:0000256" key="2">
    <source>
        <dbReference type="ARBA" id="ARBA00022448"/>
    </source>
</evidence>
<feature type="domain" description="TonB-dependent receptor plug" evidence="9">
    <location>
        <begin position="64"/>
        <end position="167"/>
    </location>
</feature>
<keyword evidence="7 8" id="KW-0998">Cell outer membrane</keyword>
<evidence type="ECO:0000313" key="10">
    <source>
        <dbReference type="EMBL" id="PZP51528.1"/>
    </source>
</evidence>
<comment type="subcellular location">
    <subcellularLocation>
        <location evidence="1 8">Cell outer membrane</location>
        <topology evidence="1 8">Multi-pass membrane protein</topology>
    </subcellularLocation>
</comment>
<evidence type="ECO:0000313" key="11">
    <source>
        <dbReference type="Proteomes" id="UP000249645"/>
    </source>
</evidence>
<comment type="similarity">
    <text evidence="8">Belongs to the TonB-dependent receptor family.</text>
</comment>
<keyword evidence="4 8" id="KW-0812">Transmembrane</keyword>
<dbReference type="PANTHER" id="PTHR30069">
    <property type="entry name" value="TONB-DEPENDENT OUTER MEMBRANE RECEPTOR"/>
    <property type="match status" value="1"/>
</dbReference>
<accession>A0A2W5F7Y5</accession>
<dbReference type="Pfam" id="PF07715">
    <property type="entry name" value="Plug"/>
    <property type="match status" value="1"/>
</dbReference>
<organism evidence="10 11">
    <name type="scientific">Pseudopedobacter saltans</name>
    <dbReference type="NCBI Taxonomy" id="151895"/>
    <lineage>
        <taxon>Bacteria</taxon>
        <taxon>Pseudomonadati</taxon>
        <taxon>Bacteroidota</taxon>
        <taxon>Sphingobacteriia</taxon>
        <taxon>Sphingobacteriales</taxon>
        <taxon>Sphingobacteriaceae</taxon>
        <taxon>Pseudopedobacter</taxon>
    </lineage>
</organism>
<keyword evidence="5" id="KW-0732">Signal</keyword>
<comment type="caution">
    <text evidence="10">The sequence shown here is derived from an EMBL/GenBank/DDBJ whole genome shotgun (WGS) entry which is preliminary data.</text>
</comment>
<keyword evidence="2 8" id="KW-0813">Transport</keyword>
<dbReference type="SUPFAM" id="SSF56935">
    <property type="entry name" value="Porins"/>
    <property type="match status" value="1"/>
</dbReference>
<dbReference type="InterPro" id="IPR037066">
    <property type="entry name" value="Plug_dom_sf"/>
</dbReference>
<evidence type="ECO:0000256" key="5">
    <source>
        <dbReference type="ARBA" id="ARBA00022729"/>
    </source>
</evidence>